<evidence type="ECO:0000256" key="2">
    <source>
        <dbReference type="ARBA" id="ARBA00023125"/>
    </source>
</evidence>
<dbReference type="Pfam" id="PF03479">
    <property type="entry name" value="PCC"/>
    <property type="match status" value="1"/>
</dbReference>
<keyword evidence="8" id="KW-1185">Reference proteome</keyword>
<keyword evidence="2" id="KW-0238">DNA-binding</keyword>
<dbReference type="InterPro" id="IPR005175">
    <property type="entry name" value="PPC_dom"/>
</dbReference>
<evidence type="ECO:0000313" key="8">
    <source>
        <dbReference type="Proteomes" id="UP001157006"/>
    </source>
</evidence>
<dbReference type="InterPro" id="IPR014476">
    <property type="entry name" value="AHL15-29"/>
</dbReference>
<dbReference type="PANTHER" id="PTHR31100">
    <property type="entry name" value="AT-HOOK MOTIF NUCLEAR-LOCALIZED PROTEIN 15"/>
    <property type="match status" value="1"/>
</dbReference>
<dbReference type="PROSITE" id="PS51742">
    <property type="entry name" value="PPC"/>
    <property type="match status" value="1"/>
</dbReference>
<dbReference type="Proteomes" id="UP001157006">
    <property type="component" value="Chromosome 4"/>
</dbReference>
<reference evidence="7 8" key="1">
    <citation type="submission" date="2023-01" db="EMBL/GenBank/DDBJ databases">
        <authorList>
            <person name="Kreplak J."/>
        </authorList>
    </citation>
    <scope>NUCLEOTIDE SEQUENCE [LARGE SCALE GENOMIC DNA]</scope>
</reference>
<name>A0AAV1AIW2_VICFA</name>
<keyword evidence="3" id="KW-0804">Transcription</keyword>
<feature type="domain" description="PPC" evidence="6">
    <location>
        <begin position="68"/>
        <end position="195"/>
    </location>
</feature>
<dbReference type="SUPFAM" id="SSF117856">
    <property type="entry name" value="AF0104/ALDC/Ptd012-like"/>
    <property type="match status" value="1"/>
</dbReference>
<evidence type="ECO:0000256" key="5">
    <source>
        <dbReference type="SAM" id="MobiDB-lite"/>
    </source>
</evidence>
<dbReference type="AlphaFoldDB" id="A0AAV1AIW2"/>
<keyword evidence="1" id="KW-0805">Transcription regulation</keyword>
<protein>
    <recommendedName>
        <fullName evidence="6">PPC domain-containing protein</fullName>
    </recommendedName>
</protein>
<evidence type="ECO:0000313" key="7">
    <source>
        <dbReference type="EMBL" id="CAI8610475.1"/>
    </source>
</evidence>
<dbReference type="CDD" id="cd11378">
    <property type="entry name" value="DUF296"/>
    <property type="match status" value="1"/>
</dbReference>
<accession>A0AAV1AIW2</accession>
<keyword evidence="4" id="KW-0539">Nucleus</keyword>
<dbReference type="GO" id="GO:0003680">
    <property type="term" value="F:minor groove of adenine-thymine-rich DNA binding"/>
    <property type="evidence" value="ECO:0007669"/>
    <property type="project" value="InterPro"/>
</dbReference>
<gene>
    <name evidence="7" type="ORF">VFH_IV184280</name>
</gene>
<evidence type="ECO:0000256" key="1">
    <source>
        <dbReference type="ARBA" id="ARBA00023015"/>
    </source>
</evidence>
<feature type="region of interest" description="Disordered" evidence="5">
    <location>
        <begin position="27"/>
        <end position="56"/>
    </location>
</feature>
<organism evidence="7 8">
    <name type="scientific">Vicia faba</name>
    <name type="common">Broad bean</name>
    <name type="synonym">Faba vulgaris</name>
    <dbReference type="NCBI Taxonomy" id="3906"/>
    <lineage>
        <taxon>Eukaryota</taxon>
        <taxon>Viridiplantae</taxon>
        <taxon>Streptophyta</taxon>
        <taxon>Embryophyta</taxon>
        <taxon>Tracheophyta</taxon>
        <taxon>Spermatophyta</taxon>
        <taxon>Magnoliopsida</taxon>
        <taxon>eudicotyledons</taxon>
        <taxon>Gunneridae</taxon>
        <taxon>Pentapetalae</taxon>
        <taxon>rosids</taxon>
        <taxon>fabids</taxon>
        <taxon>Fabales</taxon>
        <taxon>Fabaceae</taxon>
        <taxon>Papilionoideae</taxon>
        <taxon>50 kb inversion clade</taxon>
        <taxon>NPAAA clade</taxon>
        <taxon>Hologalegina</taxon>
        <taxon>IRL clade</taxon>
        <taxon>Fabeae</taxon>
        <taxon>Vicia</taxon>
    </lineage>
</organism>
<evidence type="ECO:0000259" key="6">
    <source>
        <dbReference type="PROSITE" id="PS51742"/>
    </source>
</evidence>
<sequence length="195" mass="20958">MSGHDVENIQELQLFTIPQLQVQTPNVNTTIDNSNPEPTTTIVRRPRGRPIGSKNKPKTPIIVTYENPNALCSHVLEIIDGVDVSKSLFDYARRQGRGVTILNGNGEVARARLRQPTGRVITLQGKLEILSISGTIFPSPTPEIVGGLRVRLSGTNGQMIEGSVISPLVASGPVILTATSFANIISEKISSIAND</sequence>
<dbReference type="Gene3D" id="3.30.1330.80">
    <property type="entry name" value="Hypothetical protein, similar to alpha- acetolactate decarboxylase, domain 2"/>
    <property type="match status" value="1"/>
</dbReference>
<dbReference type="PIRSF" id="PIRSF016021">
    <property type="entry name" value="ESCAROLA"/>
    <property type="match status" value="1"/>
</dbReference>
<dbReference type="GO" id="GO:0010228">
    <property type="term" value="P:vegetative to reproductive phase transition of meristem"/>
    <property type="evidence" value="ECO:0007669"/>
    <property type="project" value="TreeGrafter"/>
</dbReference>
<feature type="compositionally biased region" description="Polar residues" evidence="5">
    <location>
        <begin position="27"/>
        <end position="42"/>
    </location>
</feature>
<dbReference type="EMBL" id="OX451739">
    <property type="protein sequence ID" value="CAI8610475.1"/>
    <property type="molecule type" value="Genomic_DNA"/>
</dbReference>
<evidence type="ECO:0000256" key="3">
    <source>
        <dbReference type="ARBA" id="ARBA00023163"/>
    </source>
</evidence>
<dbReference type="GO" id="GO:0003700">
    <property type="term" value="F:DNA-binding transcription factor activity"/>
    <property type="evidence" value="ECO:0007669"/>
    <property type="project" value="TreeGrafter"/>
</dbReference>
<dbReference type="PANTHER" id="PTHR31100:SF51">
    <property type="entry name" value="AT-HOOK MOTIF NUCLEAR-LOCALIZED PROTEIN 29"/>
    <property type="match status" value="1"/>
</dbReference>
<proteinExistence type="predicted"/>
<evidence type="ECO:0000256" key="4">
    <source>
        <dbReference type="ARBA" id="ARBA00023242"/>
    </source>
</evidence>
<dbReference type="GO" id="GO:0005634">
    <property type="term" value="C:nucleus"/>
    <property type="evidence" value="ECO:0007669"/>
    <property type="project" value="TreeGrafter"/>
</dbReference>